<protein>
    <submittedName>
        <fullName evidence="1">Uncharacterized protein</fullName>
    </submittedName>
</protein>
<keyword evidence="2" id="KW-1185">Reference proteome</keyword>
<accession>A0A9Q3I647</accession>
<dbReference type="Proteomes" id="UP000765509">
    <property type="component" value="Unassembled WGS sequence"/>
</dbReference>
<organism evidence="1 2">
    <name type="scientific">Austropuccinia psidii MF-1</name>
    <dbReference type="NCBI Taxonomy" id="1389203"/>
    <lineage>
        <taxon>Eukaryota</taxon>
        <taxon>Fungi</taxon>
        <taxon>Dikarya</taxon>
        <taxon>Basidiomycota</taxon>
        <taxon>Pucciniomycotina</taxon>
        <taxon>Pucciniomycetes</taxon>
        <taxon>Pucciniales</taxon>
        <taxon>Sphaerophragmiaceae</taxon>
        <taxon>Austropuccinia</taxon>
    </lineage>
</organism>
<evidence type="ECO:0000313" key="1">
    <source>
        <dbReference type="EMBL" id="MBW0531221.1"/>
    </source>
</evidence>
<sequence length="142" mass="16141">MSFQTINNPPSSHTTLSEIKNLKKLNSSNFLSWQRSIVASLGMRNLEHLLDLNKPNDEYPKQKQTVFYFIVGHLDAENYDKFVSKDSKDPSKLWCSIKEHYSSTPTENVASHIVKLFRIKFPSSSSGLSESISLFSSTLNLL</sequence>
<reference evidence="1" key="1">
    <citation type="submission" date="2021-03" db="EMBL/GenBank/DDBJ databases">
        <title>Draft genome sequence of rust myrtle Austropuccinia psidii MF-1, a brazilian biotype.</title>
        <authorList>
            <person name="Quecine M.C."/>
            <person name="Pachon D.M.R."/>
            <person name="Bonatelli M.L."/>
            <person name="Correr F.H."/>
            <person name="Franceschini L.M."/>
            <person name="Leite T.F."/>
            <person name="Margarido G.R.A."/>
            <person name="Almeida C.A."/>
            <person name="Ferrarezi J.A."/>
            <person name="Labate C.A."/>
        </authorList>
    </citation>
    <scope>NUCLEOTIDE SEQUENCE</scope>
    <source>
        <strain evidence="1">MF-1</strain>
    </source>
</reference>
<evidence type="ECO:0000313" key="2">
    <source>
        <dbReference type="Proteomes" id="UP000765509"/>
    </source>
</evidence>
<gene>
    <name evidence="1" type="ORF">O181_070936</name>
</gene>
<dbReference type="AlphaFoldDB" id="A0A9Q3I647"/>
<name>A0A9Q3I647_9BASI</name>
<proteinExistence type="predicted"/>
<comment type="caution">
    <text evidence="1">The sequence shown here is derived from an EMBL/GenBank/DDBJ whole genome shotgun (WGS) entry which is preliminary data.</text>
</comment>
<dbReference type="EMBL" id="AVOT02036670">
    <property type="protein sequence ID" value="MBW0531221.1"/>
    <property type="molecule type" value="Genomic_DNA"/>
</dbReference>